<reference evidence="2" key="1">
    <citation type="journal article" date="2021" name="Proc. Natl. Acad. Sci. U.S.A.">
        <title>A Catalog of Tens of Thousands of Viruses from Human Metagenomes Reveals Hidden Associations with Chronic Diseases.</title>
        <authorList>
            <person name="Tisza M.J."/>
            <person name="Buck C.B."/>
        </authorList>
    </citation>
    <scope>NUCLEOTIDE SEQUENCE</scope>
    <source>
        <strain evidence="2">Ctz6O13</strain>
    </source>
</reference>
<sequence length="85" mass="8929">MNLKFLQEGGAVTPATPQDPMEELVGMAAQALQNNDTNLALQVCQMLVQMAEQAAQQAAPEPEPAPAGGEPVFGKGGKLVRRISK</sequence>
<feature type="region of interest" description="Disordered" evidence="1">
    <location>
        <begin position="55"/>
        <end position="85"/>
    </location>
</feature>
<name>A0A8S5TKL1_9CAUD</name>
<evidence type="ECO:0000256" key="1">
    <source>
        <dbReference type="SAM" id="MobiDB-lite"/>
    </source>
</evidence>
<protein>
    <submittedName>
        <fullName evidence="2">Uncharacterized protein</fullName>
    </submittedName>
</protein>
<organism evidence="2">
    <name type="scientific">Podoviridae sp. ctz6O13</name>
    <dbReference type="NCBI Taxonomy" id="2827757"/>
    <lineage>
        <taxon>Viruses</taxon>
        <taxon>Duplodnaviria</taxon>
        <taxon>Heunggongvirae</taxon>
        <taxon>Uroviricota</taxon>
        <taxon>Caudoviricetes</taxon>
    </lineage>
</organism>
<dbReference type="EMBL" id="BK032843">
    <property type="protein sequence ID" value="DAF63664.1"/>
    <property type="molecule type" value="Genomic_DNA"/>
</dbReference>
<accession>A0A8S5TKL1</accession>
<feature type="compositionally biased region" description="Low complexity" evidence="1">
    <location>
        <begin position="55"/>
        <end position="70"/>
    </location>
</feature>
<evidence type="ECO:0000313" key="2">
    <source>
        <dbReference type="EMBL" id="DAF63664.1"/>
    </source>
</evidence>
<proteinExistence type="predicted"/>